<organism evidence="2 3">
    <name type="scientific">Filobasidium floriforme</name>
    <dbReference type="NCBI Taxonomy" id="5210"/>
    <lineage>
        <taxon>Eukaryota</taxon>
        <taxon>Fungi</taxon>
        <taxon>Dikarya</taxon>
        <taxon>Basidiomycota</taxon>
        <taxon>Agaricomycotina</taxon>
        <taxon>Tremellomycetes</taxon>
        <taxon>Filobasidiales</taxon>
        <taxon>Filobasidiaceae</taxon>
        <taxon>Filobasidium</taxon>
    </lineage>
</organism>
<dbReference type="InterPro" id="IPR011032">
    <property type="entry name" value="GroES-like_sf"/>
</dbReference>
<dbReference type="SUPFAM" id="SSF50129">
    <property type="entry name" value="GroES-like"/>
    <property type="match status" value="1"/>
</dbReference>
<dbReference type="Pfam" id="PF00107">
    <property type="entry name" value="ADH_zinc_N"/>
    <property type="match status" value="1"/>
</dbReference>
<dbReference type="SUPFAM" id="SSF51735">
    <property type="entry name" value="NAD(P)-binding Rossmann-fold domains"/>
    <property type="match status" value="1"/>
</dbReference>
<dbReference type="Gene3D" id="3.90.180.10">
    <property type="entry name" value="Medium-chain alcohol dehydrogenases, catalytic domain"/>
    <property type="match status" value="1"/>
</dbReference>
<dbReference type="Pfam" id="PF08240">
    <property type="entry name" value="ADH_N"/>
    <property type="match status" value="1"/>
</dbReference>
<reference evidence="2" key="1">
    <citation type="submission" date="2020-04" db="EMBL/GenBank/DDBJ databases">
        <title>Analysis of mating type loci in Filobasidium floriforme.</title>
        <authorList>
            <person name="Nowrousian M."/>
        </authorList>
    </citation>
    <scope>NUCLEOTIDE SEQUENCE</scope>
    <source>
        <strain evidence="2">CBS 6242</strain>
    </source>
</reference>
<dbReference type="InterPro" id="IPR047122">
    <property type="entry name" value="Trans-enoyl_RdTase-like"/>
</dbReference>
<sequence length="367" mass="39251">MSSEVPAQILAACASPSLGAPVVKEIAFNGTAHQSSHVVVRNTAVGLNPTDYKHARGDWSSRRAVVLGSESVGIAVRVPTEVEHIKQGDRVAGLIYGAADETNGAAAQATLYDGAHVWPVPAGMSDEEAAGFSLAHFTAVQTLYLRWNLLKPSQRDPSVANHTILVWGASTAVGHHAVQLLSQSGYRVIAVASTARHEAILRLGAVACFDYKDGDVVDKIRRAAGDNGIRAAYDTAASNGSTDLCIDAIGPQGGKVMSTLPPSEDSIKRRSDVAVEFCLVYTLMGYKFTFANAFDFPAQPEDRARASQWILNELPMLLDGWKQGAGSPRYKPQQVRVVGKDLDGIELGIEILRSGSYQAEKLVCRIV</sequence>
<gene>
    <name evidence="2" type="ORF">FFLO_06335</name>
</gene>
<dbReference type="AlphaFoldDB" id="A0A8K0JKR5"/>
<dbReference type="CDD" id="cd08249">
    <property type="entry name" value="enoyl_reductase_like"/>
    <property type="match status" value="1"/>
</dbReference>
<dbReference type="Proteomes" id="UP000812966">
    <property type="component" value="Unassembled WGS sequence"/>
</dbReference>
<dbReference type="OrthoDB" id="10257049at2759"/>
<dbReference type="InterPro" id="IPR036291">
    <property type="entry name" value="NAD(P)-bd_dom_sf"/>
</dbReference>
<evidence type="ECO:0000259" key="1">
    <source>
        <dbReference type="SMART" id="SM00829"/>
    </source>
</evidence>
<feature type="domain" description="Enoyl reductase (ER)" evidence="1">
    <location>
        <begin position="16"/>
        <end position="364"/>
    </location>
</feature>
<dbReference type="InterPro" id="IPR020843">
    <property type="entry name" value="ER"/>
</dbReference>
<protein>
    <recommendedName>
        <fullName evidence="1">Enoyl reductase (ER) domain-containing protein</fullName>
    </recommendedName>
</protein>
<dbReference type="PANTHER" id="PTHR45348">
    <property type="entry name" value="HYPOTHETICAL OXIDOREDUCTASE (EUROFUNG)"/>
    <property type="match status" value="1"/>
</dbReference>
<dbReference type="Gene3D" id="3.40.50.720">
    <property type="entry name" value="NAD(P)-binding Rossmann-like Domain"/>
    <property type="match status" value="1"/>
</dbReference>
<proteinExistence type="predicted"/>
<name>A0A8K0JKR5_9TREE</name>
<dbReference type="GO" id="GO:0016651">
    <property type="term" value="F:oxidoreductase activity, acting on NAD(P)H"/>
    <property type="evidence" value="ECO:0007669"/>
    <property type="project" value="InterPro"/>
</dbReference>
<keyword evidence="3" id="KW-1185">Reference proteome</keyword>
<dbReference type="SMART" id="SM00829">
    <property type="entry name" value="PKS_ER"/>
    <property type="match status" value="1"/>
</dbReference>
<dbReference type="EMBL" id="JABELV010000198">
    <property type="protein sequence ID" value="KAG7528220.1"/>
    <property type="molecule type" value="Genomic_DNA"/>
</dbReference>
<dbReference type="InterPro" id="IPR013149">
    <property type="entry name" value="ADH-like_C"/>
</dbReference>
<comment type="caution">
    <text evidence="2">The sequence shown here is derived from an EMBL/GenBank/DDBJ whole genome shotgun (WGS) entry which is preliminary data.</text>
</comment>
<dbReference type="InterPro" id="IPR013154">
    <property type="entry name" value="ADH-like_N"/>
</dbReference>
<dbReference type="PANTHER" id="PTHR45348:SF2">
    <property type="entry name" value="ZINC-TYPE ALCOHOL DEHYDROGENASE-LIKE PROTEIN C2E1P3.01"/>
    <property type="match status" value="1"/>
</dbReference>
<accession>A0A8K0JKR5</accession>
<evidence type="ECO:0000313" key="2">
    <source>
        <dbReference type="EMBL" id="KAG7528220.1"/>
    </source>
</evidence>
<evidence type="ECO:0000313" key="3">
    <source>
        <dbReference type="Proteomes" id="UP000812966"/>
    </source>
</evidence>